<reference evidence="1" key="1">
    <citation type="submission" date="2014-11" db="EMBL/GenBank/DDBJ databases">
        <authorList>
            <person name="Amaro Gonzalez C."/>
        </authorList>
    </citation>
    <scope>NUCLEOTIDE SEQUENCE</scope>
</reference>
<sequence>MIGYAKFGVKGKKCCKKTYVAYKILFTSSLY</sequence>
<reference evidence="1" key="2">
    <citation type="journal article" date="2015" name="Fish Shellfish Immunol.">
        <title>Early steps in the European eel (Anguilla anguilla)-Vibrio vulnificus interaction in the gills: Role of the RtxA13 toxin.</title>
        <authorList>
            <person name="Callol A."/>
            <person name="Pajuelo D."/>
            <person name="Ebbesson L."/>
            <person name="Teles M."/>
            <person name="MacKenzie S."/>
            <person name="Amaro C."/>
        </authorList>
    </citation>
    <scope>NUCLEOTIDE SEQUENCE</scope>
</reference>
<protein>
    <submittedName>
        <fullName evidence="1">Uncharacterized protein</fullName>
    </submittedName>
</protein>
<name>A0A0E9RGF0_ANGAN</name>
<accession>A0A0E9RGF0</accession>
<evidence type="ECO:0000313" key="1">
    <source>
        <dbReference type="EMBL" id="JAH28179.1"/>
    </source>
</evidence>
<dbReference type="EMBL" id="GBXM01080398">
    <property type="protein sequence ID" value="JAH28179.1"/>
    <property type="molecule type" value="Transcribed_RNA"/>
</dbReference>
<dbReference type="AlphaFoldDB" id="A0A0E9RGF0"/>
<organism evidence="1">
    <name type="scientific">Anguilla anguilla</name>
    <name type="common">European freshwater eel</name>
    <name type="synonym">Muraena anguilla</name>
    <dbReference type="NCBI Taxonomy" id="7936"/>
    <lineage>
        <taxon>Eukaryota</taxon>
        <taxon>Metazoa</taxon>
        <taxon>Chordata</taxon>
        <taxon>Craniata</taxon>
        <taxon>Vertebrata</taxon>
        <taxon>Euteleostomi</taxon>
        <taxon>Actinopterygii</taxon>
        <taxon>Neopterygii</taxon>
        <taxon>Teleostei</taxon>
        <taxon>Anguilliformes</taxon>
        <taxon>Anguillidae</taxon>
        <taxon>Anguilla</taxon>
    </lineage>
</organism>
<proteinExistence type="predicted"/>